<gene>
    <name evidence="1" type="ORF">ACOLOM_LOCUS4592</name>
</gene>
<keyword evidence="2" id="KW-1185">Reference proteome</keyword>
<organism evidence="1 2">
    <name type="scientific">Acaulospora colombiana</name>
    <dbReference type="NCBI Taxonomy" id="27376"/>
    <lineage>
        <taxon>Eukaryota</taxon>
        <taxon>Fungi</taxon>
        <taxon>Fungi incertae sedis</taxon>
        <taxon>Mucoromycota</taxon>
        <taxon>Glomeromycotina</taxon>
        <taxon>Glomeromycetes</taxon>
        <taxon>Diversisporales</taxon>
        <taxon>Acaulosporaceae</taxon>
        <taxon>Acaulospora</taxon>
    </lineage>
</organism>
<dbReference type="Proteomes" id="UP000789525">
    <property type="component" value="Unassembled WGS sequence"/>
</dbReference>
<comment type="caution">
    <text evidence="1">The sequence shown here is derived from an EMBL/GenBank/DDBJ whole genome shotgun (WGS) entry which is preliminary data.</text>
</comment>
<accession>A0ACA9LST3</accession>
<sequence>MAVKFKYETIVCGSLRRVCFAVGSIEEKERAHNILAGFEAVSDLFTLYVNSGAFRLVVR</sequence>
<proteinExistence type="predicted"/>
<evidence type="ECO:0000313" key="2">
    <source>
        <dbReference type="Proteomes" id="UP000789525"/>
    </source>
</evidence>
<reference evidence="1" key="1">
    <citation type="submission" date="2021-06" db="EMBL/GenBank/DDBJ databases">
        <authorList>
            <person name="Kallberg Y."/>
            <person name="Tangrot J."/>
            <person name="Rosling A."/>
        </authorList>
    </citation>
    <scope>NUCLEOTIDE SEQUENCE</scope>
    <source>
        <strain evidence="1">CL356</strain>
    </source>
</reference>
<dbReference type="EMBL" id="CAJVPT010007743">
    <property type="protein sequence ID" value="CAG8544307.1"/>
    <property type="molecule type" value="Genomic_DNA"/>
</dbReference>
<protein>
    <submittedName>
        <fullName evidence="1">4175_t:CDS:1</fullName>
    </submittedName>
</protein>
<name>A0ACA9LST3_9GLOM</name>
<evidence type="ECO:0000313" key="1">
    <source>
        <dbReference type="EMBL" id="CAG8544307.1"/>
    </source>
</evidence>